<organism evidence="10">
    <name type="scientific">Streptomyces sp. NBC_00180</name>
    <dbReference type="NCBI Taxonomy" id="2903632"/>
    <lineage>
        <taxon>Bacteria</taxon>
        <taxon>Bacillati</taxon>
        <taxon>Actinomycetota</taxon>
        <taxon>Actinomycetes</taxon>
        <taxon>Kitasatosporales</taxon>
        <taxon>Streptomycetaceae</taxon>
        <taxon>Streptomyces</taxon>
    </lineage>
</organism>
<evidence type="ECO:0000259" key="8">
    <source>
        <dbReference type="PROSITE" id="PS50110"/>
    </source>
</evidence>
<dbReference type="SMART" id="SM00448">
    <property type="entry name" value="REC"/>
    <property type="match status" value="1"/>
</dbReference>
<evidence type="ECO:0000256" key="2">
    <source>
        <dbReference type="ARBA" id="ARBA00023015"/>
    </source>
</evidence>
<dbReference type="Pfam" id="PF00486">
    <property type="entry name" value="Trans_reg_C"/>
    <property type="match status" value="1"/>
</dbReference>
<dbReference type="GO" id="GO:0000976">
    <property type="term" value="F:transcription cis-regulatory region binding"/>
    <property type="evidence" value="ECO:0007669"/>
    <property type="project" value="TreeGrafter"/>
</dbReference>
<dbReference type="Pfam" id="PF00072">
    <property type="entry name" value="Response_reg"/>
    <property type="match status" value="1"/>
</dbReference>
<feature type="domain" description="Response regulatory" evidence="8">
    <location>
        <begin position="34"/>
        <end position="145"/>
    </location>
</feature>
<protein>
    <recommendedName>
        <fullName evidence="5">Sensory transduction protein RegX3</fullName>
    </recommendedName>
</protein>
<sequence>MFRGRAVSQRATSSTLEFRKPITSQIRKPSTNWRVLVVENNTGDMEALAAGLRRHGHQVEGVGTGNAALQAYQVSDIVLLDLELPDLDGLEVCRSIRALSDVPLIAVTGWGTELDRVLGLQAGADDYLVKPYGFRELMARMDAVMRRSRPQVQIEQVVSRGPLRIDAASREVSLHGQVVEVTRKEFDLLYLLASHPETVISRKRIMQQVWGGSWSRRTVDTHVSSLRGKLGGSDWIVTVRGVGFRFGSG</sequence>
<keyword evidence="4" id="KW-0804">Transcription</keyword>
<dbReference type="GO" id="GO:0006355">
    <property type="term" value="P:regulation of DNA-templated transcription"/>
    <property type="evidence" value="ECO:0007669"/>
    <property type="project" value="InterPro"/>
</dbReference>
<dbReference type="GO" id="GO:0000156">
    <property type="term" value="F:phosphorelay response regulator activity"/>
    <property type="evidence" value="ECO:0007669"/>
    <property type="project" value="TreeGrafter"/>
</dbReference>
<feature type="DNA-binding region" description="OmpR/PhoB-type" evidence="7">
    <location>
        <begin position="155"/>
        <end position="248"/>
    </location>
</feature>
<keyword evidence="2" id="KW-0805">Transcription regulation</keyword>
<reference evidence="10" key="1">
    <citation type="submission" date="2022-10" db="EMBL/GenBank/DDBJ databases">
        <title>The complete genomes of actinobacterial strains from the NBC collection.</title>
        <authorList>
            <person name="Joergensen T.S."/>
            <person name="Alvarez Arevalo M."/>
            <person name="Sterndorff E.B."/>
            <person name="Faurdal D."/>
            <person name="Vuksanovic O."/>
            <person name="Mourched A.-S."/>
            <person name="Charusanti P."/>
            <person name="Shaw S."/>
            <person name="Blin K."/>
            <person name="Weber T."/>
        </authorList>
    </citation>
    <scope>NUCLEOTIDE SEQUENCE</scope>
    <source>
        <strain evidence="10">NBC 00180</strain>
    </source>
</reference>
<dbReference type="Gene3D" id="3.40.50.2300">
    <property type="match status" value="1"/>
</dbReference>
<dbReference type="Gene3D" id="6.10.250.690">
    <property type="match status" value="1"/>
</dbReference>
<feature type="domain" description="OmpR/PhoB-type" evidence="9">
    <location>
        <begin position="155"/>
        <end position="248"/>
    </location>
</feature>
<gene>
    <name evidence="10" type="ORF">OG477_24495</name>
</gene>
<dbReference type="PANTHER" id="PTHR48111:SF72">
    <property type="entry name" value="SENSORY TRANSDUCTION PROTEIN REGX3"/>
    <property type="match status" value="1"/>
</dbReference>
<keyword evidence="1 6" id="KW-0597">Phosphoprotein</keyword>
<accession>A0AAU1I1V0</accession>
<evidence type="ECO:0000256" key="6">
    <source>
        <dbReference type="PROSITE-ProRule" id="PRU00169"/>
    </source>
</evidence>
<dbReference type="InterPro" id="IPR039420">
    <property type="entry name" value="WalR-like"/>
</dbReference>
<dbReference type="SMART" id="SM00862">
    <property type="entry name" value="Trans_reg_C"/>
    <property type="match status" value="1"/>
</dbReference>
<dbReference type="InterPro" id="IPR001789">
    <property type="entry name" value="Sig_transdc_resp-reg_receiver"/>
</dbReference>
<dbReference type="AlphaFoldDB" id="A0AAU1I1V0"/>
<feature type="modified residue" description="4-aspartylphosphate" evidence="6">
    <location>
        <position position="81"/>
    </location>
</feature>
<dbReference type="GO" id="GO:0032993">
    <property type="term" value="C:protein-DNA complex"/>
    <property type="evidence" value="ECO:0007669"/>
    <property type="project" value="TreeGrafter"/>
</dbReference>
<evidence type="ECO:0000259" key="9">
    <source>
        <dbReference type="PROSITE" id="PS51755"/>
    </source>
</evidence>
<dbReference type="InterPro" id="IPR011006">
    <property type="entry name" value="CheY-like_superfamily"/>
</dbReference>
<dbReference type="SUPFAM" id="SSF52172">
    <property type="entry name" value="CheY-like"/>
    <property type="match status" value="1"/>
</dbReference>
<name>A0AAU1I1V0_9ACTN</name>
<dbReference type="CDD" id="cd00383">
    <property type="entry name" value="trans_reg_C"/>
    <property type="match status" value="1"/>
</dbReference>
<dbReference type="PROSITE" id="PS50110">
    <property type="entry name" value="RESPONSE_REGULATORY"/>
    <property type="match status" value="1"/>
</dbReference>
<proteinExistence type="predicted"/>
<dbReference type="InterPro" id="IPR036388">
    <property type="entry name" value="WH-like_DNA-bd_sf"/>
</dbReference>
<evidence type="ECO:0000256" key="4">
    <source>
        <dbReference type="ARBA" id="ARBA00023163"/>
    </source>
</evidence>
<keyword evidence="3 7" id="KW-0238">DNA-binding</keyword>
<evidence type="ECO:0000313" key="10">
    <source>
        <dbReference type="EMBL" id="WTP88323.1"/>
    </source>
</evidence>
<evidence type="ECO:0000256" key="7">
    <source>
        <dbReference type="PROSITE-ProRule" id="PRU01091"/>
    </source>
</evidence>
<dbReference type="PANTHER" id="PTHR48111">
    <property type="entry name" value="REGULATOR OF RPOS"/>
    <property type="match status" value="1"/>
</dbReference>
<evidence type="ECO:0000256" key="3">
    <source>
        <dbReference type="ARBA" id="ARBA00023125"/>
    </source>
</evidence>
<dbReference type="PROSITE" id="PS51755">
    <property type="entry name" value="OMPR_PHOB"/>
    <property type="match status" value="1"/>
</dbReference>
<evidence type="ECO:0000256" key="5">
    <source>
        <dbReference type="ARBA" id="ARBA00041201"/>
    </source>
</evidence>
<dbReference type="Gene3D" id="1.10.10.10">
    <property type="entry name" value="Winged helix-like DNA-binding domain superfamily/Winged helix DNA-binding domain"/>
    <property type="match status" value="1"/>
</dbReference>
<dbReference type="InterPro" id="IPR001867">
    <property type="entry name" value="OmpR/PhoB-type_DNA-bd"/>
</dbReference>
<dbReference type="EMBL" id="CP108140">
    <property type="protein sequence ID" value="WTP88323.1"/>
    <property type="molecule type" value="Genomic_DNA"/>
</dbReference>
<dbReference type="GO" id="GO:0005829">
    <property type="term" value="C:cytosol"/>
    <property type="evidence" value="ECO:0007669"/>
    <property type="project" value="TreeGrafter"/>
</dbReference>
<evidence type="ECO:0000256" key="1">
    <source>
        <dbReference type="ARBA" id="ARBA00022553"/>
    </source>
</evidence>